<feature type="compositionally biased region" description="Low complexity" evidence="11">
    <location>
        <begin position="186"/>
        <end position="196"/>
    </location>
</feature>
<dbReference type="Gene3D" id="3.30.160.60">
    <property type="entry name" value="Classic Zinc Finger"/>
    <property type="match status" value="2"/>
</dbReference>
<dbReference type="SUPFAM" id="SSF54695">
    <property type="entry name" value="POZ domain"/>
    <property type="match status" value="1"/>
</dbReference>
<dbReference type="PROSITE" id="PS00028">
    <property type="entry name" value="ZINC_FINGER_C2H2_1"/>
    <property type="match status" value="2"/>
</dbReference>
<keyword evidence="15" id="KW-1185">Reference proteome</keyword>
<feature type="domain" description="C2H2-type" evidence="13">
    <location>
        <begin position="366"/>
        <end position="393"/>
    </location>
</feature>
<accession>A0AAX7T7B6</accession>
<keyword evidence="9" id="KW-0539">Nucleus</keyword>
<evidence type="ECO:0000313" key="15">
    <source>
        <dbReference type="Proteomes" id="UP000265100"/>
    </source>
</evidence>
<evidence type="ECO:0008006" key="16">
    <source>
        <dbReference type="Google" id="ProtNLM"/>
    </source>
</evidence>
<dbReference type="GO" id="GO:0000978">
    <property type="term" value="F:RNA polymerase II cis-regulatory region sequence-specific DNA binding"/>
    <property type="evidence" value="ECO:0007669"/>
    <property type="project" value="TreeGrafter"/>
</dbReference>
<reference evidence="15" key="2">
    <citation type="submission" date="2023-03" db="EMBL/GenBank/DDBJ databases">
        <authorList>
            <consortium name="Wellcome Sanger Institute Data Sharing"/>
        </authorList>
    </citation>
    <scope>NUCLEOTIDE SEQUENCE [LARGE SCALE GENOMIC DNA]</scope>
</reference>
<dbReference type="SUPFAM" id="SSF57667">
    <property type="entry name" value="beta-beta-alpha zinc fingers"/>
    <property type="match status" value="2"/>
</dbReference>
<evidence type="ECO:0000256" key="11">
    <source>
        <dbReference type="SAM" id="MobiDB-lite"/>
    </source>
</evidence>
<dbReference type="AlphaFoldDB" id="A0AAX7T7B6"/>
<evidence type="ECO:0000256" key="1">
    <source>
        <dbReference type="ARBA" id="ARBA00004123"/>
    </source>
</evidence>
<dbReference type="InterPro" id="IPR013087">
    <property type="entry name" value="Znf_C2H2_type"/>
</dbReference>
<evidence type="ECO:0000256" key="8">
    <source>
        <dbReference type="ARBA" id="ARBA00023163"/>
    </source>
</evidence>
<evidence type="ECO:0000256" key="2">
    <source>
        <dbReference type="ARBA" id="ARBA00006991"/>
    </source>
</evidence>
<dbReference type="Gene3D" id="3.30.710.10">
    <property type="entry name" value="Potassium Channel Kv1.1, Chain A"/>
    <property type="match status" value="1"/>
</dbReference>
<reference evidence="14" key="3">
    <citation type="submission" date="2025-08" db="UniProtKB">
        <authorList>
            <consortium name="Ensembl"/>
        </authorList>
    </citation>
    <scope>IDENTIFICATION</scope>
</reference>
<proteinExistence type="inferred from homology"/>
<dbReference type="SMART" id="SM00355">
    <property type="entry name" value="ZnF_C2H2"/>
    <property type="match status" value="3"/>
</dbReference>
<dbReference type="GO" id="GO:0005634">
    <property type="term" value="C:nucleus"/>
    <property type="evidence" value="ECO:0007669"/>
    <property type="project" value="UniProtKB-SubCell"/>
</dbReference>
<evidence type="ECO:0000313" key="14">
    <source>
        <dbReference type="Ensembl" id="ENSACLP00000052150.1"/>
    </source>
</evidence>
<feature type="region of interest" description="Disordered" evidence="11">
    <location>
        <begin position="133"/>
        <end position="228"/>
    </location>
</feature>
<evidence type="ECO:0000256" key="7">
    <source>
        <dbReference type="ARBA" id="ARBA00023015"/>
    </source>
</evidence>
<dbReference type="GO" id="GO:0000981">
    <property type="term" value="F:DNA-binding transcription factor activity, RNA polymerase II-specific"/>
    <property type="evidence" value="ECO:0007669"/>
    <property type="project" value="TreeGrafter"/>
</dbReference>
<feature type="domain" description="BTB" evidence="12">
    <location>
        <begin position="33"/>
        <end position="99"/>
    </location>
</feature>
<reference evidence="14 15" key="1">
    <citation type="submission" date="2018-05" db="EMBL/GenBank/DDBJ databases">
        <authorList>
            <person name="Datahose"/>
        </authorList>
    </citation>
    <scope>NUCLEOTIDE SEQUENCE</scope>
</reference>
<dbReference type="FunFam" id="3.30.160.60:FF:000553">
    <property type="entry name" value="Zinc finger and BTB domain-containing protein 16"/>
    <property type="match status" value="1"/>
</dbReference>
<evidence type="ECO:0000256" key="9">
    <source>
        <dbReference type="ARBA" id="ARBA00023242"/>
    </source>
</evidence>
<evidence type="ECO:0000259" key="13">
    <source>
        <dbReference type="PROSITE" id="PS50157"/>
    </source>
</evidence>
<keyword evidence="8" id="KW-0804">Transcription</keyword>
<organism evidence="14 15">
    <name type="scientific">Astatotilapia calliptera</name>
    <name type="common">Eastern happy</name>
    <name type="synonym">Chromis callipterus</name>
    <dbReference type="NCBI Taxonomy" id="8154"/>
    <lineage>
        <taxon>Eukaryota</taxon>
        <taxon>Metazoa</taxon>
        <taxon>Chordata</taxon>
        <taxon>Craniata</taxon>
        <taxon>Vertebrata</taxon>
        <taxon>Euteleostomi</taxon>
        <taxon>Actinopterygii</taxon>
        <taxon>Neopterygii</taxon>
        <taxon>Teleostei</taxon>
        <taxon>Neoteleostei</taxon>
        <taxon>Acanthomorphata</taxon>
        <taxon>Ovalentaria</taxon>
        <taxon>Cichlomorphae</taxon>
        <taxon>Cichliformes</taxon>
        <taxon>Cichlidae</taxon>
        <taxon>African cichlids</taxon>
        <taxon>Pseudocrenilabrinae</taxon>
        <taxon>Haplochromini</taxon>
        <taxon>Astatotilapia</taxon>
    </lineage>
</organism>
<keyword evidence="4" id="KW-0677">Repeat</keyword>
<protein>
    <recommendedName>
        <fullName evidence="16">Zinc finger and BTB domain containing 32</fullName>
    </recommendedName>
</protein>
<dbReference type="Pfam" id="PF00096">
    <property type="entry name" value="zf-C2H2"/>
    <property type="match status" value="1"/>
</dbReference>
<keyword evidence="5 10" id="KW-0863">Zinc-finger</keyword>
<keyword evidence="7" id="KW-0805">Transcription regulation</keyword>
<dbReference type="InterPro" id="IPR000210">
    <property type="entry name" value="BTB/POZ_dom"/>
</dbReference>
<keyword evidence="6" id="KW-0862">Zinc</keyword>
<dbReference type="PANTHER" id="PTHR46105:SF28">
    <property type="entry name" value="ZINC FINGER PROTEIN 37-LIKE"/>
    <property type="match status" value="1"/>
</dbReference>
<dbReference type="InterPro" id="IPR050457">
    <property type="entry name" value="ZnFinger_BTB_dom_contain"/>
</dbReference>
<sequence>MSFCFTFTFHLQSPSRYGYGFQADALRRSGSLCDAIISVKSQTFRAHRLVLACASRTLAQQLARGDIDSPVCCTLEYFSPHTFQQVLDFTYTQALEVSVDDLQLLLKAAQLLEMQPLEDQCRKQLDTLDCRAEKQEKRDKTTDVKVEKETPEGQDQHSNASPFNEDKLLKRSFPGNEAGTAMENLSPSTPTKTHSSPSPPRKKAKLSPISEPIHSRNSAVAKPASSNSSFSYPWTFSTNMWDSVSTLRRIAENYPSLLAAHPLQSPNQSSIPYPYSLSSPQMFPLLSSHFQTPGQNPIMGYSGFHPRKTCTGCRFCGRGDVTPHESETRGDHRGEKPYQCQHCPKKFSLKHQLDTHHRVHTGEKPFECRLCGQRSRDYSAMIKHLRTHGGAAPYQCTVCLEFCSSLVAMQRHIKSHAVQDFPPDWSINSTYLYISHI</sequence>
<dbReference type="SMART" id="SM00225">
    <property type="entry name" value="BTB"/>
    <property type="match status" value="1"/>
</dbReference>
<dbReference type="Ensembl" id="ENSACLT00000077833.1">
    <property type="protein sequence ID" value="ENSACLP00000052150.1"/>
    <property type="gene ID" value="ENSACLG00000035417.1"/>
</dbReference>
<feature type="domain" description="C2H2-type" evidence="13">
    <location>
        <begin position="338"/>
        <end position="365"/>
    </location>
</feature>
<dbReference type="Pfam" id="PF00651">
    <property type="entry name" value="BTB"/>
    <property type="match status" value="1"/>
</dbReference>
<dbReference type="GeneTree" id="ENSGT00940000154616"/>
<comment type="subcellular location">
    <subcellularLocation>
        <location evidence="1">Nucleus</location>
    </subcellularLocation>
</comment>
<evidence type="ECO:0000256" key="10">
    <source>
        <dbReference type="PROSITE-ProRule" id="PRU00042"/>
    </source>
</evidence>
<dbReference type="InterPro" id="IPR011333">
    <property type="entry name" value="SKP1/BTB/POZ_sf"/>
</dbReference>
<evidence type="ECO:0000256" key="6">
    <source>
        <dbReference type="ARBA" id="ARBA00022833"/>
    </source>
</evidence>
<dbReference type="PROSITE" id="PS50097">
    <property type="entry name" value="BTB"/>
    <property type="match status" value="1"/>
</dbReference>
<keyword evidence="3" id="KW-0479">Metal-binding</keyword>
<evidence type="ECO:0000259" key="12">
    <source>
        <dbReference type="PROSITE" id="PS50097"/>
    </source>
</evidence>
<dbReference type="Proteomes" id="UP000265100">
    <property type="component" value="Chromosome 11"/>
</dbReference>
<dbReference type="PROSITE" id="PS50157">
    <property type="entry name" value="ZINC_FINGER_C2H2_2"/>
    <property type="match status" value="2"/>
</dbReference>
<reference evidence="14" key="4">
    <citation type="submission" date="2025-09" db="UniProtKB">
        <authorList>
            <consortium name="Ensembl"/>
        </authorList>
    </citation>
    <scope>IDENTIFICATION</scope>
</reference>
<name>A0AAX7T7B6_ASTCA</name>
<feature type="compositionally biased region" description="Basic and acidic residues" evidence="11">
    <location>
        <begin position="133"/>
        <end position="155"/>
    </location>
</feature>
<dbReference type="FunFam" id="3.30.160.60:FF:002171">
    <property type="entry name" value="Zinc finger and BTB domain-containing protein 16"/>
    <property type="match status" value="1"/>
</dbReference>
<evidence type="ECO:0000256" key="4">
    <source>
        <dbReference type="ARBA" id="ARBA00022737"/>
    </source>
</evidence>
<evidence type="ECO:0000256" key="5">
    <source>
        <dbReference type="ARBA" id="ARBA00022771"/>
    </source>
</evidence>
<evidence type="ECO:0000256" key="3">
    <source>
        <dbReference type="ARBA" id="ARBA00022723"/>
    </source>
</evidence>
<comment type="similarity">
    <text evidence="2">Belongs to the krueppel C2H2-type zinc-finger protein family.</text>
</comment>
<dbReference type="GO" id="GO:0008270">
    <property type="term" value="F:zinc ion binding"/>
    <property type="evidence" value="ECO:0007669"/>
    <property type="project" value="UniProtKB-KW"/>
</dbReference>
<dbReference type="PANTHER" id="PTHR46105">
    <property type="entry name" value="AGAP004733-PA"/>
    <property type="match status" value="1"/>
</dbReference>
<dbReference type="InterPro" id="IPR036236">
    <property type="entry name" value="Znf_C2H2_sf"/>
</dbReference>